<evidence type="ECO:0000256" key="2">
    <source>
        <dbReference type="ARBA" id="ARBA00022692"/>
    </source>
</evidence>
<keyword evidence="3 5" id="KW-1133">Transmembrane helix</keyword>
<dbReference type="EMBL" id="CAJNOW010006537">
    <property type="protein sequence ID" value="CAF1489416.1"/>
    <property type="molecule type" value="Genomic_DNA"/>
</dbReference>
<dbReference type="Proteomes" id="UP000681967">
    <property type="component" value="Unassembled WGS sequence"/>
</dbReference>
<feature type="domain" description="G-protein coupled receptors family 1 profile" evidence="6">
    <location>
        <begin position="17"/>
        <end position="272"/>
    </location>
</feature>
<dbReference type="Proteomes" id="UP000663834">
    <property type="component" value="Unassembled WGS sequence"/>
</dbReference>
<sequence length="327" mass="38401">MLSLSLLPFLLLFGNINCLLSIIVFLQKSMRKNPIGLYFLSSTICNMIFINTMITGTILYFGFHIDPTGNILILCQIQFYIAFVTSILRSSFLVLASIYRFIISSSYYSMHRFSSHSMAIKFVLSVTTFWCIIHIHLFIFVIKSNEANSVFYCVFQAGTYELLIILYEFIINDVLTPALIILFSLQTILNVRHVMVNPISRLHSIDRQLVNIMLSQCFTFVSFRLPFLIYLIFDHIIKASVEKLSYGKINIVLFYLSLLCIYIPYCSFFFVNLISYSFRAEFIRLTKRFIHRSLRQIRKRKRHRHNQVFPLDIMQRRAPNRNSFAIE</sequence>
<comment type="subcellular location">
    <subcellularLocation>
        <location evidence="1">Membrane</location>
    </subcellularLocation>
</comment>
<feature type="transmembrane region" description="Helical" evidence="5">
    <location>
        <begin position="253"/>
        <end position="278"/>
    </location>
</feature>
<evidence type="ECO:0000313" key="10">
    <source>
        <dbReference type="EMBL" id="CAF3856888.1"/>
    </source>
</evidence>
<dbReference type="EMBL" id="CAJOBH010001476">
    <property type="protein sequence ID" value="CAF3856888.1"/>
    <property type="molecule type" value="Genomic_DNA"/>
</dbReference>
<protein>
    <recommendedName>
        <fullName evidence="6">G-protein coupled receptors family 1 profile domain-containing protein</fullName>
    </recommendedName>
</protein>
<evidence type="ECO:0000313" key="11">
    <source>
        <dbReference type="EMBL" id="CAF3858533.1"/>
    </source>
</evidence>
<accession>A0A815SE78</accession>
<dbReference type="EMBL" id="CAJOBI010002057">
    <property type="protein sequence ID" value="CAF3912346.1"/>
    <property type="molecule type" value="Genomic_DNA"/>
</dbReference>
<reference evidence="8" key="1">
    <citation type="submission" date="2021-02" db="EMBL/GenBank/DDBJ databases">
        <authorList>
            <person name="Nowell W R."/>
        </authorList>
    </citation>
    <scope>NUCLEOTIDE SEQUENCE</scope>
</reference>
<comment type="caution">
    <text evidence="8">The sequence shown here is derived from an EMBL/GenBank/DDBJ whole genome shotgun (WGS) entry which is preliminary data.</text>
</comment>
<gene>
    <name evidence="10" type="ORF">BYL167_LOCUS6168</name>
    <name evidence="7" type="ORF">CJN711_LOCUS23562</name>
    <name evidence="11" type="ORF">GIL414_LOCUS4361</name>
    <name evidence="8" type="ORF">KQP761_LOCUS14018</name>
    <name evidence="9" type="ORF">MBJ925_LOCUS8726</name>
    <name evidence="12" type="ORF">SMN809_LOCUS7219</name>
</gene>
<dbReference type="Proteomes" id="UP000676336">
    <property type="component" value="Unassembled WGS sequence"/>
</dbReference>
<dbReference type="EMBL" id="CAJNOV010010940">
    <property type="protein sequence ID" value="CAF1430828.1"/>
    <property type="molecule type" value="Genomic_DNA"/>
</dbReference>
<evidence type="ECO:0000256" key="1">
    <source>
        <dbReference type="ARBA" id="ARBA00004370"/>
    </source>
</evidence>
<dbReference type="EMBL" id="CAJNRE010003199">
    <property type="protein sequence ID" value="CAF2011160.1"/>
    <property type="molecule type" value="Genomic_DNA"/>
</dbReference>
<evidence type="ECO:0000313" key="8">
    <source>
        <dbReference type="EMBL" id="CAF1489416.1"/>
    </source>
</evidence>
<evidence type="ECO:0000256" key="4">
    <source>
        <dbReference type="ARBA" id="ARBA00023136"/>
    </source>
</evidence>
<feature type="transmembrane region" description="Helical" evidence="5">
    <location>
        <begin position="209"/>
        <end position="233"/>
    </location>
</feature>
<evidence type="ECO:0000313" key="12">
    <source>
        <dbReference type="EMBL" id="CAF3912346.1"/>
    </source>
</evidence>
<dbReference type="SUPFAM" id="SSF81321">
    <property type="entry name" value="Family A G protein-coupled receptor-like"/>
    <property type="match status" value="1"/>
</dbReference>
<feature type="transmembrane region" description="Helical" evidence="5">
    <location>
        <begin position="162"/>
        <end position="189"/>
    </location>
</feature>
<dbReference type="EMBL" id="CAJOBJ010001040">
    <property type="protein sequence ID" value="CAF3858533.1"/>
    <property type="molecule type" value="Genomic_DNA"/>
</dbReference>
<feature type="transmembrane region" description="Helical" evidence="5">
    <location>
        <begin position="77"/>
        <end position="102"/>
    </location>
</feature>
<evidence type="ECO:0000259" key="6">
    <source>
        <dbReference type="PROSITE" id="PS50262"/>
    </source>
</evidence>
<organism evidence="8 13">
    <name type="scientific">Rotaria magnacalcarata</name>
    <dbReference type="NCBI Taxonomy" id="392030"/>
    <lineage>
        <taxon>Eukaryota</taxon>
        <taxon>Metazoa</taxon>
        <taxon>Spiralia</taxon>
        <taxon>Gnathifera</taxon>
        <taxon>Rotifera</taxon>
        <taxon>Eurotatoria</taxon>
        <taxon>Bdelloidea</taxon>
        <taxon>Philodinida</taxon>
        <taxon>Philodinidae</taxon>
        <taxon>Rotaria</taxon>
    </lineage>
</organism>
<keyword evidence="4 5" id="KW-0472">Membrane</keyword>
<name>A0A815SE78_9BILA</name>
<dbReference type="OrthoDB" id="10030084at2759"/>
<feature type="transmembrane region" description="Helical" evidence="5">
    <location>
        <begin position="122"/>
        <end position="142"/>
    </location>
</feature>
<feature type="transmembrane region" description="Helical" evidence="5">
    <location>
        <begin position="38"/>
        <end position="65"/>
    </location>
</feature>
<evidence type="ECO:0000313" key="9">
    <source>
        <dbReference type="EMBL" id="CAF2011160.1"/>
    </source>
</evidence>
<keyword evidence="2 5" id="KW-0812">Transmembrane</keyword>
<evidence type="ECO:0000256" key="3">
    <source>
        <dbReference type="ARBA" id="ARBA00022989"/>
    </source>
</evidence>
<evidence type="ECO:0000256" key="5">
    <source>
        <dbReference type="SAM" id="Phobius"/>
    </source>
</evidence>
<dbReference type="Proteomes" id="UP000663855">
    <property type="component" value="Unassembled WGS sequence"/>
</dbReference>
<dbReference type="Gene3D" id="1.20.1070.10">
    <property type="entry name" value="Rhodopsin 7-helix transmembrane proteins"/>
    <property type="match status" value="1"/>
</dbReference>
<dbReference type="GO" id="GO:0016020">
    <property type="term" value="C:membrane"/>
    <property type="evidence" value="ECO:0007669"/>
    <property type="project" value="UniProtKB-SubCell"/>
</dbReference>
<evidence type="ECO:0000313" key="13">
    <source>
        <dbReference type="Proteomes" id="UP000663834"/>
    </source>
</evidence>
<dbReference type="InterPro" id="IPR017452">
    <property type="entry name" value="GPCR_Rhodpsn_7TM"/>
</dbReference>
<dbReference type="Proteomes" id="UP000681720">
    <property type="component" value="Unassembled WGS sequence"/>
</dbReference>
<feature type="transmembrane region" description="Helical" evidence="5">
    <location>
        <begin position="6"/>
        <end position="26"/>
    </location>
</feature>
<proteinExistence type="predicted"/>
<dbReference type="PROSITE" id="PS50262">
    <property type="entry name" value="G_PROTEIN_RECEP_F1_2"/>
    <property type="match status" value="1"/>
</dbReference>
<evidence type="ECO:0000313" key="7">
    <source>
        <dbReference type="EMBL" id="CAF1430828.1"/>
    </source>
</evidence>
<dbReference type="Proteomes" id="UP000663824">
    <property type="component" value="Unassembled WGS sequence"/>
</dbReference>
<dbReference type="AlphaFoldDB" id="A0A815SE78"/>